<name>W4LKI8_ENTF1</name>
<keyword evidence="1" id="KW-0472">Membrane</keyword>
<organism evidence="2 3">
    <name type="scientific">Entotheonella factor</name>
    <dbReference type="NCBI Taxonomy" id="1429438"/>
    <lineage>
        <taxon>Bacteria</taxon>
        <taxon>Pseudomonadati</taxon>
        <taxon>Nitrospinota/Tectimicrobiota group</taxon>
        <taxon>Candidatus Tectimicrobiota</taxon>
        <taxon>Candidatus Entotheonellia</taxon>
        <taxon>Candidatus Entotheonellales</taxon>
        <taxon>Candidatus Entotheonellaceae</taxon>
        <taxon>Candidatus Entotheonella</taxon>
    </lineage>
</organism>
<feature type="transmembrane region" description="Helical" evidence="1">
    <location>
        <begin position="52"/>
        <end position="71"/>
    </location>
</feature>
<dbReference type="Proteomes" id="UP000019141">
    <property type="component" value="Unassembled WGS sequence"/>
</dbReference>
<proteinExistence type="predicted"/>
<keyword evidence="3" id="KW-1185">Reference proteome</keyword>
<protein>
    <submittedName>
        <fullName evidence="2">Uncharacterized protein</fullName>
    </submittedName>
</protein>
<evidence type="ECO:0000256" key="1">
    <source>
        <dbReference type="SAM" id="Phobius"/>
    </source>
</evidence>
<dbReference type="EMBL" id="AZHW01000556">
    <property type="protein sequence ID" value="ETW98419.1"/>
    <property type="molecule type" value="Genomic_DNA"/>
</dbReference>
<dbReference type="HOGENOM" id="CLU_1394108_0_0_7"/>
<keyword evidence="1" id="KW-0812">Transmembrane</keyword>
<evidence type="ECO:0000313" key="2">
    <source>
        <dbReference type="EMBL" id="ETW98419.1"/>
    </source>
</evidence>
<keyword evidence="1" id="KW-1133">Transmembrane helix</keyword>
<dbReference type="AlphaFoldDB" id="W4LKI8"/>
<evidence type="ECO:0000313" key="3">
    <source>
        <dbReference type="Proteomes" id="UP000019141"/>
    </source>
</evidence>
<gene>
    <name evidence="2" type="ORF">ETSY1_18835</name>
</gene>
<sequence length="195" mass="22531">MCESLDKADQFWELLSPIKVWKTLWQAHSLKIVRLWHADAQKYLKGPTGYRVVVPAIITFIGAYFGLYAIMEARHERRLNRAAFERSAFTDLVTSNHRGAFVSAIKRFGPTQTMQVPPEPRILAPWEWWAQPNQPNMLPLWSWAQHFFPLCRPQFCSNSAPETGYKSFVDSARHLNKAYRVDLSLADLKGADREP</sequence>
<reference evidence="2 3" key="1">
    <citation type="journal article" date="2014" name="Nature">
        <title>An environmental bacterial taxon with a large and distinct metabolic repertoire.</title>
        <authorList>
            <person name="Wilson M.C."/>
            <person name="Mori T."/>
            <person name="Ruckert C."/>
            <person name="Uria A.R."/>
            <person name="Helf M.J."/>
            <person name="Takada K."/>
            <person name="Gernert C."/>
            <person name="Steffens U.A."/>
            <person name="Heycke N."/>
            <person name="Schmitt S."/>
            <person name="Rinke C."/>
            <person name="Helfrich E.J."/>
            <person name="Brachmann A.O."/>
            <person name="Gurgui C."/>
            <person name="Wakimoto T."/>
            <person name="Kracht M."/>
            <person name="Crusemann M."/>
            <person name="Hentschel U."/>
            <person name="Abe I."/>
            <person name="Matsunaga S."/>
            <person name="Kalinowski J."/>
            <person name="Takeyama H."/>
            <person name="Piel J."/>
        </authorList>
    </citation>
    <scope>NUCLEOTIDE SEQUENCE [LARGE SCALE GENOMIC DNA]</scope>
    <source>
        <strain evidence="3">TSY1</strain>
    </source>
</reference>
<accession>W4LKI8</accession>
<comment type="caution">
    <text evidence="2">The sequence shown here is derived from an EMBL/GenBank/DDBJ whole genome shotgun (WGS) entry which is preliminary data.</text>
</comment>